<keyword evidence="1" id="KW-1133">Transmembrane helix</keyword>
<protein>
    <submittedName>
        <fullName evidence="2">Uncharacterized protein</fullName>
    </submittedName>
</protein>
<reference evidence="2" key="2">
    <citation type="journal article" date="2015" name="Fish Shellfish Immunol.">
        <title>Early steps in the European eel (Anguilla anguilla)-Vibrio vulnificus interaction in the gills: Role of the RtxA13 toxin.</title>
        <authorList>
            <person name="Callol A."/>
            <person name="Pajuelo D."/>
            <person name="Ebbesson L."/>
            <person name="Teles M."/>
            <person name="MacKenzie S."/>
            <person name="Amaro C."/>
        </authorList>
    </citation>
    <scope>NUCLEOTIDE SEQUENCE</scope>
</reference>
<organism evidence="2">
    <name type="scientific">Anguilla anguilla</name>
    <name type="common">European freshwater eel</name>
    <name type="synonym">Muraena anguilla</name>
    <dbReference type="NCBI Taxonomy" id="7936"/>
    <lineage>
        <taxon>Eukaryota</taxon>
        <taxon>Metazoa</taxon>
        <taxon>Chordata</taxon>
        <taxon>Craniata</taxon>
        <taxon>Vertebrata</taxon>
        <taxon>Euteleostomi</taxon>
        <taxon>Actinopterygii</taxon>
        <taxon>Neopterygii</taxon>
        <taxon>Teleostei</taxon>
        <taxon>Anguilliformes</taxon>
        <taxon>Anguillidae</taxon>
        <taxon>Anguilla</taxon>
    </lineage>
</organism>
<reference evidence="2" key="1">
    <citation type="submission" date="2014-11" db="EMBL/GenBank/DDBJ databases">
        <authorList>
            <person name="Amaro Gonzalez C."/>
        </authorList>
    </citation>
    <scope>NUCLEOTIDE SEQUENCE</scope>
</reference>
<feature type="transmembrane region" description="Helical" evidence="1">
    <location>
        <begin position="7"/>
        <end position="26"/>
    </location>
</feature>
<evidence type="ECO:0000256" key="1">
    <source>
        <dbReference type="SAM" id="Phobius"/>
    </source>
</evidence>
<name>A0A0E9UXZ4_ANGAN</name>
<sequence>MREVHFQLYYTSTFLFVLFFPLPPHFKVSCSPLTD</sequence>
<keyword evidence="1" id="KW-0812">Transmembrane</keyword>
<keyword evidence="1" id="KW-0472">Membrane</keyword>
<dbReference type="EMBL" id="GBXM01038507">
    <property type="protein sequence ID" value="JAH70070.1"/>
    <property type="molecule type" value="Transcribed_RNA"/>
</dbReference>
<evidence type="ECO:0000313" key="2">
    <source>
        <dbReference type="EMBL" id="JAH70070.1"/>
    </source>
</evidence>
<accession>A0A0E9UXZ4</accession>
<proteinExistence type="predicted"/>
<dbReference type="AlphaFoldDB" id="A0A0E9UXZ4"/>